<evidence type="ECO:0000313" key="7">
    <source>
        <dbReference type="Proteomes" id="UP001597441"/>
    </source>
</evidence>
<dbReference type="CDD" id="cd09988">
    <property type="entry name" value="Formimidoylglutamase"/>
    <property type="match status" value="1"/>
</dbReference>
<dbReference type="RefSeq" id="WP_388013712.1">
    <property type="nucleotide sequence ID" value="NZ_JBHUDT010000001.1"/>
</dbReference>
<dbReference type="SUPFAM" id="SSF52768">
    <property type="entry name" value="Arginase/deacetylase"/>
    <property type="match status" value="1"/>
</dbReference>
<dbReference type="EC" id="3.5.3.8" evidence="6"/>
<protein>
    <submittedName>
        <fullName evidence="6">Formimidoylglutamase</fullName>
        <ecNumber evidence="6">3.5.3.8</ecNumber>
    </submittedName>
</protein>
<evidence type="ECO:0000256" key="1">
    <source>
        <dbReference type="ARBA" id="ARBA00022723"/>
    </source>
</evidence>
<dbReference type="Proteomes" id="UP001597441">
    <property type="component" value="Unassembled WGS sequence"/>
</dbReference>
<comment type="caution">
    <text evidence="6">The sequence shown here is derived from an EMBL/GenBank/DDBJ whole genome shotgun (WGS) entry which is preliminary data.</text>
</comment>
<evidence type="ECO:0000256" key="2">
    <source>
        <dbReference type="ARBA" id="ARBA00022801"/>
    </source>
</evidence>
<evidence type="ECO:0000313" key="6">
    <source>
        <dbReference type="EMBL" id="MFD2534006.1"/>
    </source>
</evidence>
<keyword evidence="7" id="KW-1185">Reference proteome</keyword>
<dbReference type="Gene3D" id="3.40.800.10">
    <property type="entry name" value="Ureohydrolase domain"/>
    <property type="match status" value="1"/>
</dbReference>
<gene>
    <name evidence="6" type="ORF">ACFSQS_02730</name>
</gene>
<dbReference type="InterPro" id="IPR006035">
    <property type="entry name" value="Ureohydrolase"/>
</dbReference>
<dbReference type="Pfam" id="PF00491">
    <property type="entry name" value="Arginase"/>
    <property type="match status" value="1"/>
</dbReference>
<proteinExistence type="inferred from homology"/>
<reference evidence="7" key="1">
    <citation type="journal article" date="2019" name="Int. J. Syst. Evol. Microbiol.">
        <title>The Global Catalogue of Microorganisms (GCM) 10K type strain sequencing project: providing services to taxonomists for standard genome sequencing and annotation.</title>
        <authorList>
            <consortium name="The Broad Institute Genomics Platform"/>
            <consortium name="The Broad Institute Genome Sequencing Center for Infectious Disease"/>
            <person name="Wu L."/>
            <person name="Ma J."/>
        </authorList>
    </citation>
    <scope>NUCLEOTIDE SEQUENCE [LARGE SCALE GENOMIC DNA]</scope>
    <source>
        <strain evidence="7">KCTC 42903</strain>
    </source>
</reference>
<keyword evidence="4" id="KW-0464">Manganese</keyword>
<dbReference type="PIRSF" id="PIRSF036979">
    <property type="entry name" value="Arginase"/>
    <property type="match status" value="1"/>
</dbReference>
<dbReference type="EMBL" id="JBHULK010000001">
    <property type="protein sequence ID" value="MFD2534006.1"/>
    <property type="molecule type" value="Genomic_DNA"/>
</dbReference>
<comment type="similarity">
    <text evidence="5">Belongs to the arginase family.</text>
</comment>
<dbReference type="GO" id="GO:0050415">
    <property type="term" value="F:formimidoylglutamase activity"/>
    <property type="evidence" value="ECO:0007669"/>
    <property type="project" value="UniProtKB-EC"/>
</dbReference>
<keyword evidence="1" id="KW-0479">Metal-binding</keyword>
<organism evidence="6 7">
    <name type="scientific">Gelatiniphilus marinus</name>
    <dbReference type="NCBI Taxonomy" id="1759464"/>
    <lineage>
        <taxon>Bacteria</taxon>
        <taxon>Pseudomonadati</taxon>
        <taxon>Bacteroidota</taxon>
        <taxon>Flavobacteriia</taxon>
        <taxon>Flavobacteriales</taxon>
        <taxon>Flavobacteriaceae</taxon>
        <taxon>Gelatiniphilus</taxon>
    </lineage>
</organism>
<sequence length="344" mass="38214">MDKLVLFNNTALNKLLNKRSGESKFGEHVKTLTSISNIYEQLKNLDVAYVVIGLPEDVGVFANGGKPGASRAWEATIKILLNIQSNAFTKADAVLILGHLDFSDELLEVSKLDQNKKSNIKKARKIVEQIDKYVAHIMQLIVASGKKAIVIGGGHNNAYGNIKGASLALNKPINIVNFDAHSDFRPEEGRHSGNGFSYAFAEGFLKNYFVFGLHENYTSDGIFKTFNETKSLKYTTFEDLEIKDKLSFNDAMYHALTHISSKPYGIEIDCDAIENIPSSAMTPSGFSVNKTRQFVNFFAKHKNVTYLHICEAVPKKKTANLVGKLITYLITDFIKANASRNYSV</sequence>
<dbReference type="PROSITE" id="PS51409">
    <property type="entry name" value="ARGINASE_2"/>
    <property type="match status" value="1"/>
</dbReference>
<evidence type="ECO:0000256" key="5">
    <source>
        <dbReference type="PROSITE-ProRule" id="PRU00742"/>
    </source>
</evidence>
<keyword evidence="2 6" id="KW-0378">Hydrolase</keyword>
<evidence type="ECO:0000256" key="4">
    <source>
        <dbReference type="ARBA" id="ARBA00023211"/>
    </source>
</evidence>
<dbReference type="PANTHER" id="PTHR11358:SF35">
    <property type="entry name" value="FORMIMIDOYLGLUTAMASE"/>
    <property type="match status" value="1"/>
</dbReference>
<keyword evidence="3" id="KW-0369">Histidine metabolism</keyword>
<accession>A0ABW5JML6</accession>
<name>A0ABW5JML6_9FLAO</name>
<evidence type="ECO:0000256" key="3">
    <source>
        <dbReference type="ARBA" id="ARBA00022808"/>
    </source>
</evidence>
<dbReference type="InterPro" id="IPR023696">
    <property type="entry name" value="Ureohydrolase_dom_sf"/>
</dbReference>
<dbReference type="PANTHER" id="PTHR11358">
    <property type="entry name" value="ARGINASE/AGMATINASE"/>
    <property type="match status" value="1"/>
</dbReference>